<name>A0A6I2MFJ8_9BACI</name>
<evidence type="ECO:0000313" key="1">
    <source>
        <dbReference type="EMBL" id="MRX56569.1"/>
    </source>
</evidence>
<gene>
    <name evidence="1" type="ORF">GJU41_21715</name>
</gene>
<dbReference type="EMBL" id="WKKF01000014">
    <property type="protein sequence ID" value="MRX56569.1"/>
    <property type="molecule type" value="Genomic_DNA"/>
</dbReference>
<comment type="caution">
    <text evidence="1">The sequence shown here is derived from an EMBL/GenBank/DDBJ whole genome shotgun (WGS) entry which is preliminary data.</text>
</comment>
<organism evidence="1 2">
    <name type="scientific">Metabacillus idriensis</name>
    <dbReference type="NCBI Taxonomy" id="324768"/>
    <lineage>
        <taxon>Bacteria</taxon>
        <taxon>Bacillati</taxon>
        <taxon>Bacillota</taxon>
        <taxon>Bacilli</taxon>
        <taxon>Bacillales</taxon>
        <taxon>Bacillaceae</taxon>
        <taxon>Metabacillus</taxon>
    </lineage>
</organism>
<accession>A0A6I2MFJ8</accession>
<dbReference type="Proteomes" id="UP000441585">
    <property type="component" value="Unassembled WGS sequence"/>
</dbReference>
<proteinExistence type="predicted"/>
<protein>
    <submittedName>
        <fullName evidence="1">Uncharacterized protein</fullName>
    </submittedName>
</protein>
<evidence type="ECO:0000313" key="2">
    <source>
        <dbReference type="Proteomes" id="UP000441585"/>
    </source>
</evidence>
<dbReference type="RefSeq" id="WP_154319551.1">
    <property type="nucleotide sequence ID" value="NZ_CAJGAA010000012.1"/>
</dbReference>
<dbReference type="AlphaFoldDB" id="A0A6I2MFJ8"/>
<keyword evidence="2" id="KW-1185">Reference proteome</keyword>
<reference evidence="1 2" key="1">
    <citation type="submission" date="2019-11" db="EMBL/GenBank/DDBJ databases">
        <title>Bacillus idriensis genome.</title>
        <authorList>
            <person name="Konopka E.N."/>
            <person name="Newman J.D."/>
        </authorList>
    </citation>
    <scope>NUCLEOTIDE SEQUENCE [LARGE SCALE GENOMIC DNA]</scope>
    <source>
        <strain evidence="1 2">DSM 19097</strain>
    </source>
</reference>
<sequence length="95" mass="11235">MENVKWINGSYKEDNRIFDSEFEAEEWTDALYPDFAVFLFNKINVGYATPDEKVIKYLAYYLPKWAGNNNISFSICTEETKIDGQIIYKIWTEQV</sequence>